<evidence type="ECO:0000313" key="2">
    <source>
        <dbReference type="Proteomes" id="UP000094313"/>
    </source>
</evidence>
<name>A0A1D7QL05_9SPHI</name>
<keyword evidence="2" id="KW-1185">Reference proteome</keyword>
<dbReference type="InterPro" id="IPR032299">
    <property type="entry name" value="DUF4843"/>
</dbReference>
<sequence length="236" mass="26605">MKTKYFICFLFAATLLVSCKEEEVPTFDAMPTAYFSTDQDSTYFTFALRSPRAQDTVSLTMRIMGQATGHDRPINVQPSSGTTAAENKDYKLLPTVLAAGKVDAAVKVVIYNLDKLKTETPRLYLEMQPNEHFVKVNVEGTTLNPARMRCLIKFDNRLEEPIYWPIVVRFFGPFSVTKFKFMMQVFGGKTDFNPGVGGGLTYADTRNYPLMLRTALAEYEAINGPLIDEKGIRVTF</sequence>
<evidence type="ECO:0008006" key="3">
    <source>
        <dbReference type="Google" id="ProtNLM"/>
    </source>
</evidence>
<dbReference type="OrthoDB" id="1094864at2"/>
<evidence type="ECO:0000313" key="1">
    <source>
        <dbReference type="EMBL" id="AOM79356.1"/>
    </source>
</evidence>
<dbReference type="KEGG" id="psty:BFS30_20590"/>
<gene>
    <name evidence="1" type="ORF">BFS30_20590</name>
</gene>
<proteinExistence type="predicted"/>
<dbReference type="AlphaFoldDB" id="A0A1D7QL05"/>
<dbReference type="PROSITE" id="PS51257">
    <property type="entry name" value="PROKAR_LIPOPROTEIN"/>
    <property type="match status" value="1"/>
</dbReference>
<dbReference type="Proteomes" id="UP000094313">
    <property type="component" value="Chromosome"/>
</dbReference>
<dbReference type="EMBL" id="CP017141">
    <property type="protein sequence ID" value="AOM79356.1"/>
    <property type="molecule type" value="Genomic_DNA"/>
</dbReference>
<protein>
    <recommendedName>
        <fullName evidence="3">DUF4843 domain-containing protein</fullName>
    </recommendedName>
</protein>
<reference evidence="1 2" key="1">
    <citation type="submission" date="2016-08" db="EMBL/GenBank/DDBJ databases">
        <authorList>
            <person name="Seilhamer J.J."/>
        </authorList>
    </citation>
    <scope>NUCLEOTIDE SEQUENCE [LARGE SCALE GENOMIC DNA]</scope>
    <source>
        <strain evidence="1 2">DX4</strain>
    </source>
</reference>
<dbReference type="Pfam" id="PF16132">
    <property type="entry name" value="DUF4843"/>
    <property type="match status" value="1"/>
</dbReference>
<organism evidence="1 2">
    <name type="scientific">Pedobacter steynii</name>
    <dbReference type="NCBI Taxonomy" id="430522"/>
    <lineage>
        <taxon>Bacteria</taxon>
        <taxon>Pseudomonadati</taxon>
        <taxon>Bacteroidota</taxon>
        <taxon>Sphingobacteriia</taxon>
        <taxon>Sphingobacteriales</taxon>
        <taxon>Sphingobacteriaceae</taxon>
        <taxon>Pedobacter</taxon>
    </lineage>
</organism>
<accession>A0A1D7QL05</accession>
<dbReference type="RefSeq" id="WP_069381019.1">
    <property type="nucleotide sequence ID" value="NZ_CP017141.1"/>
</dbReference>